<feature type="transmembrane region" description="Helical" evidence="10">
    <location>
        <begin position="66"/>
        <end position="86"/>
    </location>
</feature>
<dbReference type="AlphaFoldDB" id="A0A5B9R8Y5"/>
<feature type="domain" description="Iron dependent repressor metal binding and dimerisation" evidence="11">
    <location>
        <begin position="368"/>
        <end position="436"/>
    </location>
</feature>
<dbReference type="GO" id="GO:0010043">
    <property type="term" value="P:response to zinc ion"/>
    <property type="evidence" value="ECO:0007669"/>
    <property type="project" value="TreeGrafter"/>
</dbReference>
<evidence type="ECO:0000256" key="8">
    <source>
        <dbReference type="RuleBase" id="RU003943"/>
    </source>
</evidence>
<evidence type="ECO:0000259" key="11">
    <source>
        <dbReference type="Pfam" id="PF02742"/>
    </source>
</evidence>
<name>A0A5B9R8Y5_9BACT</name>
<dbReference type="InterPro" id="IPR036421">
    <property type="entry name" value="Fe_dep_repressor_sf"/>
</dbReference>
<dbReference type="OrthoDB" id="9788905at2"/>
<sequence>MYLWEHWSWQIDGWIVVAGMLCAVAASLLGNFLVLRRMSMLGDAITHAILPGLAVAFFVSSSRSSLPMFLGAVIVGILTALFTEWIRKFGNVDEGASMGVVFTSLFALGLVMIVQAADHVDLDAGCVLYGAIEMTWLDMVSIGGWEVPRAVAVLTVVTVLNALFVTLFFKELKLTSFDPALATTTGFNASLMHYLLMVLVAVTAVASFESVGSILVVAMFIVPPATAYMLTDRLRTMIGLSAALAALSALLGHVGAVEVPRWFGYRSTTTAGMMAVAAGVLLMLAILFSPRHGMLVKFIRRRLLAWKILADDIVALLYRLQERGDAAQTDPQSLRALLLADQFTFRLVLGWLRQQKYVEQAESQMRLTRRGKHVARQVVRSHRLWEQYLTSHANVDVGRVHDKAERLEHFTDRNLRDELDAATDAPAIDPHGAPIPIEDHEASTQSDSQTQSDRQAQSDS</sequence>
<dbReference type="Gene3D" id="1.10.3470.10">
    <property type="entry name" value="ABC transporter involved in vitamin B12 uptake, BtuC"/>
    <property type="match status" value="1"/>
</dbReference>
<keyword evidence="4" id="KW-1003">Cell membrane</keyword>
<feature type="transmembrane region" description="Helical" evidence="10">
    <location>
        <begin position="13"/>
        <end position="34"/>
    </location>
</feature>
<keyword evidence="7 10" id="KW-0472">Membrane</keyword>
<dbReference type="GO" id="GO:0055085">
    <property type="term" value="P:transmembrane transport"/>
    <property type="evidence" value="ECO:0007669"/>
    <property type="project" value="InterPro"/>
</dbReference>
<keyword evidence="5 8" id="KW-0812">Transmembrane</keyword>
<evidence type="ECO:0000256" key="4">
    <source>
        <dbReference type="ARBA" id="ARBA00022475"/>
    </source>
</evidence>
<evidence type="ECO:0000256" key="7">
    <source>
        <dbReference type="ARBA" id="ARBA00023136"/>
    </source>
</evidence>
<dbReference type="Proteomes" id="UP000325286">
    <property type="component" value="Chromosome"/>
</dbReference>
<proteinExistence type="inferred from homology"/>
<dbReference type="Pfam" id="PF02742">
    <property type="entry name" value="Fe_dep_repr_C"/>
    <property type="match status" value="1"/>
</dbReference>
<feature type="transmembrane region" description="Helical" evidence="10">
    <location>
        <begin position="98"/>
        <end position="117"/>
    </location>
</feature>
<evidence type="ECO:0000313" key="13">
    <source>
        <dbReference type="Proteomes" id="UP000325286"/>
    </source>
</evidence>
<keyword evidence="3 8" id="KW-0813">Transport</keyword>
<dbReference type="PANTHER" id="PTHR30477">
    <property type="entry name" value="ABC-TRANSPORTER METAL-BINDING PROTEIN"/>
    <property type="match status" value="1"/>
</dbReference>
<feature type="transmembrane region" description="Helical" evidence="10">
    <location>
        <begin position="211"/>
        <end position="230"/>
    </location>
</feature>
<evidence type="ECO:0000313" key="12">
    <source>
        <dbReference type="EMBL" id="QEG43361.1"/>
    </source>
</evidence>
<dbReference type="RefSeq" id="WP_068141834.1">
    <property type="nucleotide sequence ID" value="NZ_CP042914.1"/>
</dbReference>
<dbReference type="InterPro" id="IPR036388">
    <property type="entry name" value="WH-like_DNA-bd_sf"/>
</dbReference>
<dbReference type="GO" id="GO:0043190">
    <property type="term" value="C:ATP-binding cassette (ABC) transporter complex"/>
    <property type="evidence" value="ECO:0007669"/>
    <property type="project" value="InterPro"/>
</dbReference>
<dbReference type="EMBL" id="CP042914">
    <property type="protein sequence ID" value="QEG43361.1"/>
    <property type="molecule type" value="Genomic_DNA"/>
</dbReference>
<evidence type="ECO:0000256" key="5">
    <source>
        <dbReference type="ARBA" id="ARBA00022692"/>
    </source>
</evidence>
<evidence type="ECO:0000256" key="10">
    <source>
        <dbReference type="SAM" id="Phobius"/>
    </source>
</evidence>
<dbReference type="SUPFAM" id="SSF81345">
    <property type="entry name" value="ABC transporter involved in vitamin B12 uptake, BtuC"/>
    <property type="match status" value="1"/>
</dbReference>
<feature type="transmembrane region" description="Helical" evidence="10">
    <location>
        <begin position="150"/>
        <end position="169"/>
    </location>
</feature>
<organism evidence="12 13">
    <name type="scientific">Roseimaritima ulvae</name>
    <dbReference type="NCBI Taxonomy" id="980254"/>
    <lineage>
        <taxon>Bacteria</taxon>
        <taxon>Pseudomonadati</taxon>
        <taxon>Planctomycetota</taxon>
        <taxon>Planctomycetia</taxon>
        <taxon>Pirellulales</taxon>
        <taxon>Pirellulaceae</taxon>
        <taxon>Roseimaritima</taxon>
    </lineage>
</organism>
<accession>A0A5B9R8Y5</accession>
<evidence type="ECO:0000256" key="3">
    <source>
        <dbReference type="ARBA" id="ARBA00022448"/>
    </source>
</evidence>
<dbReference type="InterPro" id="IPR001367">
    <property type="entry name" value="Fe_dep_repressor"/>
</dbReference>
<dbReference type="SMART" id="SM00529">
    <property type="entry name" value="HTH_DTXR"/>
    <property type="match status" value="1"/>
</dbReference>
<dbReference type="InterPro" id="IPR037294">
    <property type="entry name" value="ABC_BtuC-like"/>
</dbReference>
<feature type="transmembrane region" description="Helical" evidence="10">
    <location>
        <begin position="237"/>
        <end position="257"/>
    </location>
</feature>
<evidence type="ECO:0000256" key="6">
    <source>
        <dbReference type="ARBA" id="ARBA00022989"/>
    </source>
</evidence>
<reference evidence="12 13" key="1">
    <citation type="submission" date="2019-08" db="EMBL/GenBank/DDBJ databases">
        <title>Deep-cultivation of Planctomycetes and their phenomic and genomic characterization uncovers novel biology.</title>
        <authorList>
            <person name="Wiegand S."/>
            <person name="Jogler M."/>
            <person name="Boedeker C."/>
            <person name="Pinto D."/>
            <person name="Vollmers J."/>
            <person name="Rivas-Marin E."/>
            <person name="Kohn T."/>
            <person name="Peeters S.H."/>
            <person name="Heuer A."/>
            <person name="Rast P."/>
            <person name="Oberbeckmann S."/>
            <person name="Bunk B."/>
            <person name="Jeske O."/>
            <person name="Meyerdierks A."/>
            <person name="Storesund J.E."/>
            <person name="Kallscheuer N."/>
            <person name="Luecker S."/>
            <person name="Lage O.M."/>
            <person name="Pohl T."/>
            <person name="Merkel B.J."/>
            <person name="Hornburger P."/>
            <person name="Mueller R.-W."/>
            <person name="Bruemmer F."/>
            <person name="Labrenz M."/>
            <person name="Spormann A.M."/>
            <person name="Op den Camp H."/>
            <person name="Overmann J."/>
            <person name="Amann R."/>
            <person name="Jetten M.S.M."/>
            <person name="Mascher T."/>
            <person name="Medema M.H."/>
            <person name="Devos D.P."/>
            <person name="Kaster A.-K."/>
            <person name="Ovreas L."/>
            <person name="Rohde M."/>
            <person name="Galperin M.Y."/>
            <person name="Jogler C."/>
        </authorList>
    </citation>
    <scope>NUCLEOTIDE SEQUENCE [LARGE SCALE GENOMIC DNA]</scope>
    <source>
        <strain evidence="12 13">UC8</strain>
    </source>
</reference>
<evidence type="ECO:0000256" key="1">
    <source>
        <dbReference type="ARBA" id="ARBA00004651"/>
    </source>
</evidence>
<dbReference type="PANTHER" id="PTHR30477:SF8">
    <property type="entry name" value="METAL TRANSPORT SYSTEM MEMBRANE PROTEIN CT_070-RELATED"/>
    <property type="match status" value="1"/>
</dbReference>
<dbReference type="Pfam" id="PF00950">
    <property type="entry name" value="ABC-3"/>
    <property type="match status" value="1"/>
</dbReference>
<dbReference type="InterPro" id="IPR001626">
    <property type="entry name" value="ABC_TroCD"/>
</dbReference>
<evidence type="ECO:0000256" key="2">
    <source>
        <dbReference type="ARBA" id="ARBA00008034"/>
    </source>
</evidence>
<dbReference type="KEGG" id="rul:UC8_54080"/>
<evidence type="ECO:0000256" key="9">
    <source>
        <dbReference type="SAM" id="MobiDB-lite"/>
    </source>
</evidence>
<protein>
    <submittedName>
        <fullName evidence="12">Manganese transport system membrane protein MntB</fullName>
    </submittedName>
</protein>
<feature type="transmembrane region" description="Helical" evidence="10">
    <location>
        <begin position="41"/>
        <end position="60"/>
    </location>
</feature>
<comment type="subcellular location">
    <subcellularLocation>
        <location evidence="1 8">Cell membrane</location>
        <topology evidence="1 8">Multi-pass membrane protein</topology>
    </subcellularLocation>
</comment>
<dbReference type="GO" id="GO:0003700">
    <property type="term" value="F:DNA-binding transcription factor activity"/>
    <property type="evidence" value="ECO:0007669"/>
    <property type="project" value="InterPro"/>
</dbReference>
<keyword evidence="6 10" id="KW-1133">Transmembrane helix</keyword>
<dbReference type="CDD" id="cd06550">
    <property type="entry name" value="TM_ABC_iron-siderophores_like"/>
    <property type="match status" value="1"/>
</dbReference>
<dbReference type="Gene3D" id="1.10.10.10">
    <property type="entry name" value="Winged helix-like DNA-binding domain superfamily/Winged helix DNA-binding domain"/>
    <property type="match status" value="1"/>
</dbReference>
<dbReference type="InterPro" id="IPR022689">
    <property type="entry name" value="Iron_dep_repressor"/>
</dbReference>
<feature type="compositionally biased region" description="Low complexity" evidence="9">
    <location>
        <begin position="443"/>
        <end position="460"/>
    </location>
</feature>
<feature type="region of interest" description="Disordered" evidence="9">
    <location>
        <begin position="421"/>
        <end position="460"/>
    </location>
</feature>
<comment type="similarity">
    <text evidence="2 8">Belongs to the ABC-3 integral membrane protein family.</text>
</comment>
<feature type="transmembrane region" description="Helical" evidence="10">
    <location>
        <begin position="269"/>
        <end position="288"/>
    </location>
</feature>
<dbReference type="GO" id="GO:0046983">
    <property type="term" value="F:protein dimerization activity"/>
    <property type="evidence" value="ECO:0007669"/>
    <property type="project" value="InterPro"/>
</dbReference>
<dbReference type="SUPFAM" id="SSF47979">
    <property type="entry name" value="Iron-dependent repressor protein, dimerization domain"/>
    <property type="match status" value="1"/>
</dbReference>
<dbReference type="GO" id="GO:0046914">
    <property type="term" value="F:transition metal ion binding"/>
    <property type="evidence" value="ECO:0007669"/>
    <property type="project" value="InterPro"/>
</dbReference>
<feature type="transmembrane region" description="Helical" evidence="10">
    <location>
        <begin position="181"/>
        <end position="205"/>
    </location>
</feature>
<keyword evidence="13" id="KW-1185">Reference proteome</keyword>
<gene>
    <name evidence="12" type="primary">mntB_2</name>
    <name evidence="12" type="ORF">UC8_54080</name>
</gene>